<gene>
    <name evidence="1" type="ORF">AFUS01_LOCUS39149</name>
</gene>
<evidence type="ECO:0000313" key="1">
    <source>
        <dbReference type="EMBL" id="CAG7829276.1"/>
    </source>
</evidence>
<organism evidence="1 2">
    <name type="scientific">Allacma fusca</name>
    <dbReference type="NCBI Taxonomy" id="39272"/>
    <lineage>
        <taxon>Eukaryota</taxon>
        <taxon>Metazoa</taxon>
        <taxon>Ecdysozoa</taxon>
        <taxon>Arthropoda</taxon>
        <taxon>Hexapoda</taxon>
        <taxon>Collembola</taxon>
        <taxon>Symphypleona</taxon>
        <taxon>Sminthuridae</taxon>
        <taxon>Allacma</taxon>
    </lineage>
</organism>
<dbReference type="AlphaFoldDB" id="A0A8J2Q0W5"/>
<evidence type="ECO:0000313" key="2">
    <source>
        <dbReference type="Proteomes" id="UP000708208"/>
    </source>
</evidence>
<accession>A0A8J2Q0W5</accession>
<name>A0A8J2Q0W5_9HEXA</name>
<dbReference type="Proteomes" id="UP000708208">
    <property type="component" value="Unassembled WGS sequence"/>
</dbReference>
<keyword evidence="2" id="KW-1185">Reference proteome</keyword>
<comment type="caution">
    <text evidence="1">The sequence shown here is derived from an EMBL/GenBank/DDBJ whole genome shotgun (WGS) entry which is preliminary data.</text>
</comment>
<sequence>MYKPAAVKLQLGLLANMQAIIDKLAYGVIIN</sequence>
<proteinExistence type="predicted"/>
<feature type="non-terminal residue" evidence="1">
    <location>
        <position position="1"/>
    </location>
</feature>
<dbReference type="EMBL" id="CAJVCH010550783">
    <property type="protein sequence ID" value="CAG7829276.1"/>
    <property type="molecule type" value="Genomic_DNA"/>
</dbReference>
<protein>
    <submittedName>
        <fullName evidence="1">Uncharacterized protein</fullName>
    </submittedName>
</protein>
<reference evidence="1" key="1">
    <citation type="submission" date="2021-06" db="EMBL/GenBank/DDBJ databases">
        <authorList>
            <person name="Hodson N. C."/>
            <person name="Mongue J. A."/>
            <person name="Jaron S. K."/>
        </authorList>
    </citation>
    <scope>NUCLEOTIDE SEQUENCE</scope>
</reference>